<evidence type="ECO:0000313" key="4">
    <source>
        <dbReference type="Proteomes" id="UP001215598"/>
    </source>
</evidence>
<evidence type="ECO:0000313" key="3">
    <source>
        <dbReference type="EMBL" id="KAJ7759527.1"/>
    </source>
</evidence>
<dbReference type="Proteomes" id="UP001215598">
    <property type="component" value="Unassembled WGS sequence"/>
</dbReference>
<feature type="compositionally biased region" description="Basic and acidic residues" evidence="1">
    <location>
        <begin position="238"/>
        <end position="247"/>
    </location>
</feature>
<dbReference type="AlphaFoldDB" id="A0AAD7J8W4"/>
<keyword evidence="4" id="KW-1185">Reference proteome</keyword>
<evidence type="ECO:0000256" key="1">
    <source>
        <dbReference type="SAM" id="MobiDB-lite"/>
    </source>
</evidence>
<comment type="caution">
    <text evidence="3">The sequence shown here is derived from an EMBL/GenBank/DDBJ whole genome shotgun (WGS) entry which is preliminary data.</text>
</comment>
<feature type="transmembrane region" description="Helical" evidence="2">
    <location>
        <begin position="280"/>
        <end position="302"/>
    </location>
</feature>
<feature type="transmembrane region" description="Helical" evidence="2">
    <location>
        <begin position="127"/>
        <end position="147"/>
    </location>
</feature>
<keyword evidence="2" id="KW-0812">Transmembrane</keyword>
<gene>
    <name evidence="3" type="ORF">B0H16DRAFT_1720314</name>
</gene>
<feature type="transmembrane region" description="Helical" evidence="2">
    <location>
        <begin position="98"/>
        <end position="115"/>
    </location>
</feature>
<proteinExistence type="predicted"/>
<feature type="transmembrane region" description="Helical" evidence="2">
    <location>
        <begin position="179"/>
        <end position="197"/>
    </location>
</feature>
<name>A0AAD7J8W4_9AGAR</name>
<organism evidence="3 4">
    <name type="scientific">Mycena metata</name>
    <dbReference type="NCBI Taxonomy" id="1033252"/>
    <lineage>
        <taxon>Eukaryota</taxon>
        <taxon>Fungi</taxon>
        <taxon>Dikarya</taxon>
        <taxon>Basidiomycota</taxon>
        <taxon>Agaricomycotina</taxon>
        <taxon>Agaricomycetes</taxon>
        <taxon>Agaricomycetidae</taxon>
        <taxon>Agaricales</taxon>
        <taxon>Marasmiineae</taxon>
        <taxon>Mycenaceae</taxon>
        <taxon>Mycena</taxon>
    </lineage>
</organism>
<keyword evidence="2" id="KW-0472">Membrane</keyword>
<dbReference type="EMBL" id="JARKIB010000039">
    <property type="protein sequence ID" value="KAJ7759527.1"/>
    <property type="molecule type" value="Genomic_DNA"/>
</dbReference>
<protein>
    <submittedName>
        <fullName evidence="3">Uncharacterized protein</fullName>
    </submittedName>
</protein>
<accession>A0AAD7J8W4</accession>
<reference evidence="3" key="1">
    <citation type="submission" date="2023-03" db="EMBL/GenBank/DDBJ databases">
        <title>Massive genome expansion in bonnet fungi (Mycena s.s.) driven by repeated elements and novel gene families across ecological guilds.</title>
        <authorList>
            <consortium name="Lawrence Berkeley National Laboratory"/>
            <person name="Harder C.B."/>
            <person name="Miyauchi S."/>
            <person name="Viragh M."/>
            <person name="Kuo A."/>
            <person name="Thoen E."/>
            <person name="Andreopoulos B."/>
            <person name="Lu D."/>
            <person name="Skrede I."/>
            <person name="Drula E."/>
            <person name="Henrissat B."/>
            <person name="Morin E."/>
            <person name="Kohler A."/>
            <person name="Barry K."/>
            <person name="LaButti K."/>
            <person name="Morin E."/>
            <person name="Salamov A."/>
            <person name="Lipzen A."/>
            <person name="Mereny Z."/>
            <person name="Hegedus B."/>
            <person name="Baldrian P."/>
            <person name="Stursova M."/>
            <person name="Weitz H."/>
            <person name="Taylor A."/>
            <person name="Grigoriev I.V."/>
            <person name="Nagy L.G."/>
            <person name="Martin F."/>
            <person name="Kauserud H."/>
        </authorList>
    </citation>
    <scope>NUCLEOTIDE SEQUENCE</scope>
    <source>
        <strain evidence="3">CBHHK182m</strain>
    </source>
</reference>
<feature type="transmembrane region" description="Helical" evidence="2">
    <location>
        <begin position="65"/>
        <end position="86"/>
    </location>
</feature>
<keyword evidence="2" id="KW-1133">Transmembrane helix</keyword>
<evidence type="ECO:0000256" key="2">
    <source>
        <dbReference type="SAM" id="Phobius"/>
    </source>
</evidence>
<feature type="region of interest" description="Disordered" evidence="1">
    <location>
        <begin position="232"/>
        <end position="253"/>
    </location>
</feature>
<feature type="transmembrane region" description="Helical" evidence="2">
    <location>
        <begin position="26"/>
        <end position="44"/>
    </location>
</feature>
<feature type="transmembrane region" description="Helical" evidence="2">
    <location>
        <begin position="322"/>
        <end position="340"/>
    </location>
</feature>
<sequence>MSDSCAYIGGPPLNTDISGIGVRLSFYLQTVFLGNTLFSRLVLFQLSANPGCLSARSTSPEEVTGALYTLLATNTGMAVTAFILGFKSRPEISLHDGLVVFYLLYISWVTVYFSLPANTKFPGQVKTLHLCSVIQSCILFALAFALLGTAPTFGLTPECNHNAVVVLFRPFAALDAGRILFLVLTALVLIIYGAIIYKDWKASIKRLGVRVAERLRKKRPAEEIEITIHHNAQTATDPESRRTRTEDAENSAPVTKTWGYRRPKDKQASETYTPNVDEKLVANIIVVLILWGLAVMNTELLIRWNHFAASDGSQSPWQFGQILPMILVVPPLISLVNVFVENGLRKADGGPVTNTSKV</sequence>